<protein>
    <submittedName>
        <fullName evidence="2">Uncharacterized protein</fullName>
    </submittedName>
</protein>
<keyword evidence="3" id="KW-1185">Reference proteome</keyword>
<feature type="region of interest" description="Disordered" evidence="1">
    <location>
        <begin position="1"/>
        <end position="28"/>
    </location>
</feature>
<gene>
    <name evidence="2" type="ORF">CA264_21050</name>
</gene>
<accession>A0A1X9YZ36</accession>
<dbReference type="EMBL" id="CP021236">
    <property type="protein sequence ID" value="ARS38041.1"/>
    <property type="molecule type" value="Genomic_DNA"/>
</dbReference>
<sequence>MKKNNRRKTSSKKKSKRRKRQYHWRGRQSKWQKRLKIAVLILVTLLGILAVLAKAYHFFAIHTK</sequence>
<evidence type="ECO:0000313" key="2">
    <source>
        <dbReference type="EMBL" id="ARS38041.1"/>
    </source>
</evidence>
<dbReference type="AlphaFoldDB" id="A0A1X9YZ36"/>
<dbReference type="Proteomes" id="UP000266292">
    <property type="component" value="Plasmid unnamed"/>
</dbReference>
<proteinExistence type="predicted"/>
<reference evidence="3" key="1">
    <citation type="submission" date="2017-05" db="EMBL/GenBank/DDBJ databases">
        <authorList>
            <person name="Ray J."/>
            <person name="Price M."/>
            <person name="Deutschbauer A."/>
        </authorList>
    </citation>
    <scope>NUCLEOTIDE SEQUENCE [LARGE SCALE GENOMIC DNA]</scope>
    <source>
        <strain evidence="3">DSM 19842</strain>
        <plasmid evidence="3">unnamed</plasmid>
    </source>
</reference>
<organism evidence="2 3">
    <name type="scientific">Pontibacter actiniarum</name>
    <dbReference type="NCBI Taxonomy" id="323450"/>
    <lineage>
        <taxon>Bacteria</taxon>
        <taxon>Pseudomonadati</taxon>
        <taxon>Bacteroidota</taxon>
        <taxon>Cytophagia</taxon>
        <taxon>Cytophagales</taxon>
        <taxon>Hymenobacteraceae</taxon>
        <taxon>Pontibacter</taxon>
    </lineage>
</organism>
<name>A0A1X9YZ36_9BACT</name>
<evidence type="ECO:0000313" key="3">
    <source>
        <dbReference type="Proteomes" id="UP000266292"/>
    </source>
</evidence>
<dbReference type="KEGG" id="pact:CA264_21050"/>
<keyword evidence="2" id="KW-0614">Plasmid</keyword>
<geneLocation type="plasmid" evidence="2 3">
    <name>unnamed</name>
</geneLocation>
<evidence type="ECO:0000256" key="1">
    <source>
        <dbReference type="SAM" id="MobiDB-lite"/>
    </source>
</evidence>